<dbReference type="SUPFAM" id="SSF53686">
    <property type="entry name" value="Tryptophan synthase beta subunit-like PLP-dependent enzymes"/>
    <property type="match status" value="1"/>
</dbReference>
<dbReference type="PANTHER" id="PTHR43780:SF2">
    <property type="entry name" value="1-AMINOCYCLOPROPANE-1-CARBOXYLATE DEAMINASE-RELATED"/>
    <property type="match status" value="1"/>
</dbReference>
<protein>
    <submittedName>
        <fullName evidence="7">1-aminocyclopropane-1-carboxylate deaminase</fullName>
    </submittedName>
</protein>
<evidence type="ECO:0000259" key="6">
    <source>
        <dbReference type="Pfam" id="PF00291"/>
    </source>
</evidence>
<name>A0A285JFT7_9GAMM</name>
<dbReference type="OrthoDB" id="9801249at2"/>
<reference evidence="8" key="1">
    <citation type="submission" date="2017-09" db="EMBL/GenBank/DDBJ databases">
        <authorList>
            <person name="Varghese N."/>
            <person name="Submissions S."/>
        </authorList>
    </citation>
    <scope>NUCLEOTIDE SEQUENCE [LARGE SCALE GENOMIC DNA]</scope>
    <source>
        <strain evidence="8">CGMCC 1.12461</strain>
    </source>
</reference>
<evidence type="ECO:0000313" key="7">
    <source>
        <dbReference type="EMBL" id="SNY58246.1"/>
    </source>
</evidence>
<dbReference type="GO" id="GO:0019148">
    <property type="term" value="F:D-cysteine desulfhydrase activity"/>
    <property type="evidence" value="ECO:0007669"/>
    <property type="project" value="TreeGrafter"/>
</dbReference>
<dbReference type="InterPro" id="IPR001926">
    <property type="entry name" value="TrpB-like_PALP"/>
</dbReference>
<dbReference type="Pfam" id="PF00291">
    <property type="entry name" value="PALP"/>
    <property type="match status" value="1"/>
</dbReference>
<evidence type="ECO:0000256" key="4">
    <source>
        <dbReference type="PIRSR" id="PIRSR006278-1"/>
    </source>
</evidence>
<organism evidence="7 8">
    <name type="scientific">Arsukibacterium tuosuense</name>
    <dbReference type="NCBI Taxonomy" id="1323745"/>
    <lineage>
        <taxon>Bacteria</taxon>
        <taxon>Pseudomonadati</taxon>
        <taxon>Pseudomonadota</taxon>
        <taxon>Gammaproteobacteria</taxon>
        <taxon>Chromatiales</taxon>
        <taxon>Chromatiaceae</taxon>
        <taxon>Arsukibacterium</taxon>
    </lineage>
</organism>
<comment type="similarity">
    <text evidence="2">Belongs to the ACC deaminase/D-cysteine desulfhydrase family.</text>
</comment>
<evidence type="ECO:0000256" key="5">
    <source>
        <dbReference type="PIRSR" id="PIRSR006278-2"/>
    </source>
</evidence>
<dbReference type="Proteomes" id="UP000219353">
    <property type="component" value="Unassembled WGS sequence"/>
</dbReference>
<dbReference type="RefSeq" id="WP_097112540.1">
    <property type="nucleotide sequence ID" value="NZ_OBEB01000008.1"/>
</dbReference>
<evidence type="ECO:0000256" key="2">
    <source>
        <dbReference type="ARBA" id="ARBA00008639"/>
    </source>
</evidence>
<dbReference type="AlphaFoldDB" id="A0A285JFT7"/>
<evidence type="ECO:0000256" key="3">
    <source>
        <dbReference type="ARBA" id="ARBA00022898"/>
    </source>
</evidence>
<sequence>MLLPTQDIAGLCAHWHRIDESLLSDTGVELWLYCPTTTEPMISGNKWMKLQYHIKLIQQQQYRGLVTFGGAFSNHLAASAAAAQLNGFDATAYVRADVIDRQNPTLQYCLTKGMTLIATDRQTYRQRQQPDFLKMLALRHPGCLIIPEGGSSELGARGVAGLNLTDTPAGPADVIATATASGGTLAGLIAASTQQSAVSSNSAKVLGLTVVNDLSLPEKVANLLAEQAVDAACWRIVATAPDQRYAKCPAEHVNFCCEFTLKHNIAVEPVYTGRALFKLYKMIAAGEFAQGSRISFFHTGGLQGLAGLYYRQLITQQQYQILSAAAVG</sequence>
<dbReference type="PANTHER" id="PTHR43780">
    <property type="entry name" value="1-AMINOCYCLOPROPANE-1-CARBOXYLATE DEAMINASE-RELATED"/>
    <property type="match status" value="1"/>
</dbReference>
<comment type="cofactor">
    <cofactor evidence="1">
        <name>pyridoxal 5'-phosphate</name>
        <dbReference type="ChEBI" id="CHEBI:597326"/>
    </cofactor>
</comment>
<dbReference type="InterPro" id="IPR036052">
    <property type="entry name" value="TrpB-like_PALP_sf"/>
</dbReference>
<proteinExistence type="inferred from homology"/>
<feature type="domain" description="Tryptophan synthase beta chain-like PALP" evidence="6">
    <location>
        <begin position="25"/>
        <end position="300"/>
    </location>
</feature>
<gene>
    <name evidence="7" type="ORF">SAMN06297280_3345</name>
</gene>
<evidence type="ECO:0000256" key="1">
    <source>
        <dbReference type="ARBA" id="ARBA00001933"/>
    </source>
</evidence>
<evidence type="ECO:0000313" key="8">
    <source>
        <dbReference type="Proteomes" id="UP000219353"/>
    </source>
</evidence>
<feature type="modified residue" description="N6-(pyridoxal phosphate)lysine" evidence="5">
    <location>
        <position position="46"/>
    </location>
</feature>
<accession>A0A285JFT7</accession>
<keyword evidence="8" id="KW-1185">Reference proteome</keyword>
<dbReference type="EMBL" id="OBEB01000008">
    <property type="protein sequence ID" value="SNY58246.1"/>
    <property type="molecule type" value="Genomic_DNA"/>
</dbReference>
<keyword evidence="3 5" id="KW-0663">Pyridoxal phosphate</keyword>
<dbReference type="PIRSF" id="PIRSF006278">
    <property type="entry name" value="ACCD_DCysDesulf"/>
    <property type="match status" value="1"/>
</dbReference>
<feature type="active site" description="Nucleophile" evidence="4">
    <location>
        <position position="73"/>
    </location>
</feature>
<dbReference type="InterPro" id="IPR027278">
    <property type="entry name" value="ACCD_DCysDesulf"/>
</dbReference>
<dbReference type="Gene3D" id="3.40.50.1100">
    <property type="match status" value="2"/>
</dbReference>